<accession>A0ABV3DF33</accession>
<dbReference type="InterPro" id="IPR046038">
    <property type="entry name" value="DUF5996"/>
</dbReference>
<reference evidence="1 2" key="1">
    <citation type="submission" date="2024-06" db="EMBL/GenBank/DDBJ databases">
        <title>The Natural Products Discovery Center: Release of the First 8490 Sequenced Strains for Exploring Actinobacteria Biosynthetic Diversity.</title>
        <authorList>
            <person name="Kalkreuter E."/>
            <person name="Kautsar S.A."/>
            <person name="Yang D."/>
            <person name="Bader C.D."/>
            <person name="Teijaro C.N."/>
            <person name="Fluegel L."/>
            <person name="Davis C.M."/>
            <person name="Simpson J.R."/>
            <person name="Lauterbach L."/>
            <person name="Steele A.D."/>
            <person name="Gui C."/>
            <person name="Meng S."/>
            <person name="Li G."/>
            <person name="Viehrig K."/>
            <person name="Ye F."/>
            <person name="Su P."/>
            <person name="Kiefer A.F."/>
            <person name="Nichols A."/>
            <person name="Cepeda A.J."/>
            <person name="Yan W."/>
            <person name="Fan B."/>
            <person name="Jiang Y."/>
            <person name="Adhikari A."/>
            <person name="Zheng C.-J."/>
            <person name="Schuster L."/>
            <person name="Cowan T.M."/>
            <person name="Smanski M.J."/>
            <person name="Chevrette M.G."/>
            <person name="De Carvalho L.P.S."/>
            <person name="Shen B."/>
        </authorList>
    </citation>
    <scope>NUCLEOTIDE SEQUENCE [LARGE SCALE GENOMIC DNA]</scope>
    <source>
        <strain evidence="1 2">NPDC048946</strain>
    </source>
</reference>
<organism evidence="1 2">
    <name type="scientific">Streptodolium elevatio</name>
    <dbReference type="NCBI Taxonomy" id="3157996"/>
    <lineage>
        <taxon>Bacteria</taxon>
        <taxon>Bacillati</taxon>
        <taxon>Actinomycetota</taxon>
        <taxon>Actinomycetes</taxon>
        <taxon>Kitasatosporales</taxon>
        <taxon>Streptomycetaceae</taxon>
        <taxon>Streptodolium</taxon>
    </lineage>
</organism>
<sequence>MTTTPPPSPPEPPSLPELPYEAWSETHDTIHLFAQIVGKVKLAATHPQNHWWNITFSPDARGLTTRRLYANNVFFDIAFDFVDHRLVIRTDRGDVRTFALDGGLSVAAFDAKLHATLAELGVDVPLLEHPFGVDHLKTPFPEDTEHRTYQREYVERYWRALGWSADVLQEFAGWFTGKTSPVHVFWHSFDLAMTRFSGKRAAPLAEADPVTAEAYTHEVVSFGWWPGDPKVPFPAYYSYTAPQPEGLAEHPLSPEQAEWVNDGGMALLRYDAVRAAENPRRTLLAFLQTAFEAGSKAAGWPAEELTSNWCPTPDQLRALARSGLRVR</sequence>
<evidence type="ECO:0000313" key="2">
    <source>
        <dbReference type="Proteomes" id="UP001551482"/>
    </source>
</evidence>
<comment type="caution">
    <text evidence="1">The sequence shown here is derived from an EMBL/GenBank/DDBJ whole genome shotgun (WGS) entry which is preliminary data.</text>
</comment>
<evidence type="ECO:0000313" key="1">
    <source>
        <dbReference type="EMBL" id="MEU8134007.1"/>
    </source>
</evidence>
<dbReference type="Proteomes" id="UP001551482">
    <property type="component" value="Unassembled WGS sequence"/>
</dbReference>
<dbReference type="Pfam" id="PF19459">
    <property type="entry name" value="DUF5996"/>
    <property type="match status" value="1"/>
</dbReference>
<protein>
    <submittedName>
        <fullName evidence="1">DUF5996 family protein</fullName>
    </submittedName>
</protein>
<name>A0ABV3DF33_9ACTN</name>
<gene>
    <name evidence="1" type="ORF">AB0C36_10895</name>
</gene>
<proteinExistence type="predicted"/>
<dbReference type="EMBL" id="JBEZFP010000021">
    <property type="protein sequence ID" value="MEU8134007.1"/>
    <property type="molecule type" value="Genomic_DNA"/>
</dbReference>
<dbReference type="RefSeq" id="WP_358352318.1">
    <property type="nucleotide sequence ID" value="NZ_JBEZFP010000021.1"/>
</dbReference>
<keyword evidence="2" id="KW-1185">Reference proteome</keyword>